<dbReference type="Pfam" id="PF06087">
    <property type="entry name" value="Tyr-DNA_phospho"/>
    <property type="match status" value="2"/>
</dbReference>
<dbReference type="InterPro" id="IPR003903">
    <property type="entry name" value="UIM_dom"/>
</dbReference>
<feature type="region of interest" description="Disordered" evidence="4">
    <location>
        <begin position="1"/>
        <end position="37"/>
    </location>
</feature>
<dbReference type="GeneID" id="27355106"/>
<sequence>MIMDSGRDQPELVDLVSDSESDEEVFDHLKSPGHEPLHRNIITTSHADPMGTMQRLFPPVLDAENNTQQSGDGSLRPLLHDDHEASEHNSRSPLSGNGGSVIRTGAPRSTGAADSHTQNPVILDILDDDNSSSISDTAMGSDDGRNGLRVLPGLKPNPKSRRQPQGSRKEDEKDTKLTTTVDLSQLSDEDDDDWRRAVELSLQDSAAHDNANVSPSGNDSNPESEDESLKKAIALSLLDADAVSDDNGSTSGSPAKCNNQDGMRTTKPEVKLDKSNDTELYGINAAAQHSDGDTRKERCTTETTLSDSLATPTAKSDPIVGSTATNLDGDSSKDKSAFSILTLNRKQMEEERLARLKRKRESDLEAANDKDSKQIRLDHTASSARSISPPAHQRQAHRTGTQYSTGLSSATANTRLGKSSTSDSSHSHSSAPSPTSPPFSTGKVFKTALADASTVSSIDTISFAQLISPSKCLESALLSSFIWDFDWLFPHFDTKRTKFQLVMHGKSAAQRASIRAEFAGVNNVRIAFPPMDGITNCMHSKLMLLFYTDEPASKEAAPQMTPCSGRETKQDWSRRCRVVVPTANLVGFDWGVGSFMENTVFVIDLPGNNISTSSTSTGRKTETERTTGIADAKGKTQFEASLRAFLEAQTVPDDVLAKLSSFDFSLTSDLAFVHTLGGAHTKPQIVQSTGLPGLANAVTQLGLATRRELQLDYVTSSLGNLNETFMRNVYNAAQGDTSVGGGLATAPPLSFSSSSSSTFFRRAEPIKTKTAAGLLHDAGVDDGEEGHGGESEGERDAWRKNFRVYYPSDTTVRSSKGGMHNAGTICFSSKWWAQPSFPRSNLRDCVSLREGLLMHNKILFVRPTSTGSEAQHRPSNEHAQPQRPWMYVGSANLSESAWGKLVQDRSSKQPKLNCRNWECGVIIPLPLTNEGTETNGIAGPGETETHSSSESLADFEKIVAVPMRYPGESFVAKGQKKPWTLFD</sequence>
<feature type="compositionally biased region" description="Low complexity" evidence="4">
    <location>
        <begin position="231"/>
        <end position="241"/>
    </location>
</feature>
<feature type="active site" description="Proton donor/acceptor" evidence="1">
    <location>
        <position position="855"/>
    </location>
</feature>
<organism evidence="5 6">
    <name type="scientific">Exophiala oligosperma</name>
    <dbReference type="NCBI Taxonomy" id="215243"/>
    <lineage>
        <taxon>Eukaryota</taxon>
        <taxon>Fungi</taxon>
        <taxon>Dikarya</taxon>
        <taxon>Ascomycota</taxon>
        <taxon>Pezizomycotina</taxon>
        <taxon>Eurotiomycetes</taxon>
        <taxon>Chaetothyriomycetidae</taxon>
        <taxon>Chaetothyriales</taxon>
        <taxon>Herpotrichiellaceae</taxon>
        <taxon>Exophiala</taxon>
    </lineage>
</organism>
<dbReference type="PANTHER" id="PTHR12415:SF4">
    <property type="entry name" value="TYROSYL-DNA PHOSPHODIESTERASE DOMAIN-CONTAINING PROTEIN"/>
    <property type="match status" value="1"/>
</dbReference>
<dbReference type="RefSeq" id="XP_016264788.1">
    <property type="nucleotide sequence ID" value="XM_016403783.1"/>
</dbReference>
<feature type="active site" description="Nucleophile" evidence="1">
    <location>
        <position position="539"/>
    </location>
</feature>
<feature type="binding site" evidence="2">
    <location>
        <position position="857"/>
    </location>
    <ligand>
        <name>substrate</name>
    </ligand>
</feature>
<gene>
    <name evidence="5" type="ORF">PV06_03032</name>
</gene>
<feature type="compositionally biased region" description="Low complexity" evidence="4">
    <location>
        <begin position="419"/>
        <end position="440"/>
    </location>
</feature>
<dbReference type="HOGENOM" id="CLU_007773_1_0_1"/>
<feature type="compositionally biased region" description="Basic and acidic residues" evidence="4">
    <location>
        <begin position="290"/>
        <end position="300"/>
    </location>
</feature>
<feature type="compositionally biased region" description="Basic and acidic residues" evidence="4">
    <location>
        <begin position="352"/>
        <end position="379"/>
    </location>
</feature>
<dbReference type="GO" id="GO:0006281">
    <property type="term" value="P:DNA repair"/>
    <property type="evidence" value="ECO:0007669"/>
    <property type="project" value="InterPro"/>
</dbReference>
<feature type="compositionally biased region" description="Basic and acidic residues" evidence="4">
    <location>
        <begin position="26"/>
        <end position="37"/>
    </location>
</feature>
<dbReference type="Proteomes" id="UP000053342">
    <property type="component" value="Unassembled WGS sequence"/>
</dbReference>
<feature type="compositionally biased region" description="Basic and acidic residues" evidence="4">
    <location>
        <begin position="264"/>
        <end position="277"/>
    </location>
</feature>
<dbReference type="VEuPathDB" id="FungiDB:PV06_03032"/>
<dbReference type="GO" id="GO:0003690">
    <property type="term" value="F:double-stranded DNA binding"/>
    <property type="evidence" value="ECO:0007669"/>
    <property type="project" value="TreeGrafter"/>
</dbReference>
<evidence type="ECO:0008006" key="7">
    <source>
        <dbReference type="Google" id="ProtNLM"/>
    </source>
</evidence>
<reference evidence="5 6" key="1">
    <citation type="submission" date="2015-01" db="EMBL/GenBank/DDBJ databases">
        <title>The Genome Sequence of Exophiala oligosperma CBS72588.</title>
        <authorList>
            <consortium name="The Broad Institute Genomics Platform"/>
            <person name="Cuomo C."/>
            <person name="de Hoog S."/>
            <person name="Gorbushina A."/>
            <person name="Stielow B."/>
            <person name="Teixiera M."/>
            <person name="Abouelleil A."/>
            <person name="Chapman S.B."/>
            <person name="Priest M."/>
            <person name="Young S.K."/>
            <person name="Wortman J."/>
            <person name="Nusbaum C."/>
            <person name="Birren B."/>
        </authorList>
    </citation>
    <scope>NUCLEOTIDE SEQUENCE [LARGE SCALE GENOMIC DNA]</scope>
    <source>
        <strain evidence="5 6">CBS 72588</strain>
    </source>
</reference>
<feature type="compositionally biased region" description="Low complexity" evidence="4">
    <location>
        <begin position="177"/>
        <end position="186"/>
    </location>
</feature>
<dbReference type="SMART" id="SM00726">
    <property type="entry name" value="UIM"/>
    <property type="match status" value="2"/>
</dbReference>
<feature type="region of interest" description="Disordered" evidence="4">
    <location>
        <begin position="352"/>
        <end position="440"/>
    </location>
</feature>
<dbReference type="SUPFAM" id="SSF56024">
    <property type="entry name" value="Phospholipase D/nuclease"/>
    <property type="match status" value="2"/>
</dbReference>
<dbReference type="GO" id="GO:0005634">
    <property type="term" value="C:nucleus"/>
    <property type="evidence" value="ECO:0007669"/>
    <property type="project" value="InterPro"/>
</dbReference>
<keyword evidence="6" id="KW-1185">Reference proteome</keyword>
<evidence type="ECO:0000256" key="3">
    <source>
        <dbReference type="PIRSR" id="PIRSR610347-3"/>
    </source>
</evidence>
<evidence type="ECO:0000256" key="1">
    <source>
        <dbReference type="PIRSR" id="PIRSR610347-1"/>
    </source>
</evidence>
<feature type="compositionally biased region" description="Polar residues" evidence="4">
    <location>
        <begin position="398"/>
        <end position="418"/>
    </location>
</feature>
<dbReference type="Gene3D" id="6.10.140.100">
    <property type="match status" value="1"/>
</dbReference>
<feature type="compositionally biased region" description="Basic and acidic residues" evidence="4">
    <location>
        <begin position="1"/>
        <end position="10"/>
    </location>
</feature>
<feature type="compositionally biased region" description="Basic and acidic residues" evidence="4">
    <location>
        <begin position="78"/>
        <end position="90"/>
    </location>
</feature>
<dbReference type="PANTHER" id="PTHR12415">
    <property type="entry name" value="TYROSYL-DNA PHOSPHODIESTERASE 1"/>
    <property type="match status" value="1"/>
</dbReference>
<dbReference type="AlphaFoldDB" id="A0A0D2C492"/>
<dbReference type="EMBL" id="KN847334">
    <property type="protein sequence ID" value="KIW44572.1"/>
    <property type="molecule type" value="Genomic_DNA"/>
</dbReference>
<dbReference type="Gene3D" id="3.30.870.10">
    <property type="entry name" value="Endonuclease Chain A"/>
    <property type="match status" value="2"/>
</dbReference>
<evidence type="ECO:0000313" key="5">
    <source>
        <dbReference type="EMBL" id="KIW44572.1"/>
    </source>
</evidence>
<dbReference type="GO" id="GO:0003697">
    <property type="term" value="F:single-stranded DNA binding"/>
    <property type="evidence" value="ECO:0007669"/>
    <property type="project" value="TreeGrafter"/>
</dbReference>
<accession>A0A0D2C492</accession>
<feature type="compositionally biased region" description="Polar residues" evidence="4">
    <location>
        <begin position="301"/>
        <end position="314"/>
    </location>
</feature>
<proteinExistence type="predicted"/>
<evidence type="ECO:0000313" key="6">
    <source>
        <dbReference type="Proteomes" id="UP000053342"/>
    </source>
</evidence>
<feature type="site" description="Interaction with DNA" evidence="3">
    <location>
        <position position="894"/>
    </location>
</feature>
<dbReference type="STRING" id="215243.A0A0D2C492"/>
<evidence type="ECO:0000256" key="4">
    <source>
        <dbReference type="SAM" id="MobiDB-lite"/>
    </source>
</evidence>
<evidence type="ECO:0000256" key="2">
    <source>
        <dbReference type="PIRSR" id="PIRSR610347-2"/>
    </source>
</evidence>
<feature type="binding site" evidence="2">
    <location>
        <position position="541"/>
    </location>
    <ligand>
        <name>substrate</name>
    </ligand>
</feature>
<protein>
    <recommendedName>
        <fullName evidence="7">PLD phosphodiesterase domain-containing protein</fullName>
    </recommendedName>
</protein>
<feature type="compositionally biased region" description="Basic and acidic residues" evidence="4">
    <location>
        <begin position="167"/>
        <end position="176"/>
    </location>
</feature>
<feature type="compositionally biased region" description="Polar residues" evidence="4">
    <location>
        <begin position="247"/>
        <end position="263"/>
    </location>
</feature>
<feature type="compositionally biased region" description="Polar residues" evidence="4">
    <location>
        <begin position="211"/>
        <end position="221"/>
    </location>
</feature>
<name>A0A0D2C492_9EURO</name>
<dbReference type="CDD" id="cd09122">
    <property type="entry name" value="PLDc_Tdp1_1"/>
    <property type="match status" value="1"/>
</dbReference>
<dbReference type="InterPro" id="IPR010347">
    <property type="entry name" value="Tdp1"/>
</dbReference>
<feature type="region of interest" description="Disordered" evidence="4">
    <location>
        <begin position="930"/>
        <end position="950"/>
    </location>
</feature>
<dbReference type="GO" id="GO:0017005">
    <property type="term" value="F:3'-tyrosyl-DNA phosphodiesterase activity"/>
    <property type="evidence" value="ECO:0007669"/>
    <property type="project" value="TreeGrafter"/>
</dbReference>
<dbReference type="OrthoDB" id="4120271at2759"/>
<feature type="region of interest" description="Disordered" evidence="4">
    <location>
        <begin position="63"/>
        <end position="335"/>
    </location>
</feature>